<gene>
    <name evidence="2" type="ORF">SAMN05443432_11341</name>
</gene>
<evidence type="ECO:0000256" key="1">
    <source>
        <dbReference type="SAM" id="Phobius"/>
    </source>
</evidence>
<keyword evidence="1" id="KW-0472">Membrane</keyword>
<sequence length="155" mass="17135">MVGWLERHAQAIQAAGALVMSAAALAAAIFVPWQIAANDRTSREQAAREIYREFLNISIQRPELAAQDVCTLTDPAKRAAYENYVDYLLYTAEQVMELNPSDWETDITARLRLHTRYLCTFAPADLEAMTPAVASLVQGLTLACDSSMTCPRAQP</sequence>
<dbReference type="EMBL" id="FRCB01000013">
    <property type="protein sequence ID" value="SHM73377.1"/>
    <property type="molecule type" value="Genomic_DNA"/>
</dbReference>
<proteinExistence type="predicted"/>
<keyword evidence="1" id="KW-0812">Transmembrane</keyword>
<accession>A0A1M7L6A1</accession>
<dbReference type="Proteomes" id="UP000322545">
    <property type="component" value="Unassembled WGS sequence"/>
</dbReference>
<dbReference type="RefSeq" id="WP_149780872.1">
    <property type="nucleotide sequence ID" value="NZ_FRCB01000013.1"/>
</dbReference>
<organism evidence="2 3">
    <name type="scientific">Roseovarius litoreus</name>
    <dbReference type="NCBI Taxonomy" id="1155722"/>
    <lineage>
        <taxon>Bacteria</taxon>
        <taxon>Pseudomonadati</taxon>
        <taxon>Pseudomonadota</taxon>
        <taxon>Alphaproteobacteria</taxon>
        <taxon>Rhodobacterales</taxon>
        <taxon>Roseobacteraceae</taxon>
        <taxon>Roseovarius</taxon>
    </lineage>
</organism>
<keyword evidence="3" id="KW-1185">Reference proteome</keyword>
<keyword evidence="1" id="KW-1133">Transmembrane helix</keyword>
<protein>
    <submittedName>
        <fullName evidence="2">Uncharacterized protein</fullName>
    </submittedName>
</protein>
<feature type="transmembrane region" description="Helical" evidence="1">
    <location>
        <begin position="12"/>
        <end position="33"/>
    </location>
</feature>
<evidence type="ECO:0000313" key="2">
    <source>
        <dbReference type="EMBL" id="SHM73377.1"/>
    </source>
</evidence>
<dbReference type="AlphaFoldDB" id="A0A1M7L6A1"/>
<name>A0A1M7L6A1_9RHOB</name>
<evidence type="ECO:0000313" key="3">
    <source>
        <dbReference type="Proteomes" id="UP000322545"/>
    </source>
</evidence>
<reference evidence="2 3" key="1">
    <citation type="submission" date="2016-11" db="EMBL/GenBank/DDBJ databases">
        <authorList>
            <person name="Varghese N."/>
            <person name="Submissions S."/>
        </authorList>
    </citation>
    <scope>NUCLEOTIDE SEQUENCE [LARGE SCALE GENOMIC DNA]</scope>
    <source>
        <strain evidence="2 3">DSM 28249</strain>
    </source>
</reference>